<reference evidence="1 2" key="1">
    <citation type="submission" date="2019-02" db="EMBL/GenBank/DDBJ databases">
        <title>Investigation of anaerobic lignin degradation for improved lignocellulosic biofuels.</title>
        <authorList>
            <person name="Deangelis K."/>
        </authorList>
    </citation>
    <scope>NUCLEOTIDE SEQUENCE [LARGE SCALE GENOMIC DNA]</scope>
    <source>
        <strain evidence="1 2">159R</strain>
    </source>
</reference>
<accession>A0A4R1NCR2</accession>
<dbReference type="Pfam" id="PF11254">
    <property type="entry name" value="DUF3053"/>
    <property type="match status" value="1"/>
</dbReference>
<name>A0A4R1NCR2_9GAMM</name>
<gene>
    <name evidence="1" type="ORF">EZJ58_3510</name>
</gene>
<dbReference type="Proteomes" id="UP000294555">
    <property type="component" value="Unassembled WGS sequence"/>
</dbReference>
<dbReference type="EMBL" id="SJOI01000001">
    <property type="protein sequence ID" value="TCL05334.1"/>
    <property type="molecule type" value="Genomic_DNA"/>
</dbReference>
<dbReference type="InterPro" id="IPR021413">
    <property type="entry name" value="DUF3053"/>
</dbReference>
<organism evidence="1 2">
    <name type="scientific">Sodalis ligni</name>
    <dbReference type="NCBI Taxonomy" id="2697027"/>
    <lineage>
        <taxon>Bacteria</taxon>
        <taxon>Pseudomonadati</taxon>
        <taxon>Pseudomonadota</taxon>
        <taxon>Gammaproteobacteria</taxon>
        <taxon>Enterobacterales</taxon>
        <taxon>Bruguierivoracaceae</taxon>
        <taxon>Sodalis</taxon>
    </lineage>
</organism>
<comment type="caution">
    <text evidence="1">The sequence shown here is derived from an EMBL/GenBank/DDBJ whole genome shotgun (WGS) entry which is preliminary data.</text>
</comment>
<dbReference type="AlphaFoldDB" id="A0A4R1NCR2"/>
<sequence length="239" mass="26356">MMLRDRLAQLRYALMIPVLMLLAVQITACGDKEPDQRKAFIQFLQTTVLPGGERLPTLSDDQKKQFGPYTNDYQVLLTFTQQYTQSVNTSLLPVLDLISQIRVPQDYLTRRQDVQQSAAALNALAPQIAQLKKQADDARAGLKQPADLKTVYDQAYAKLVTQPVQKVAPVIAAASTLSSTLVQVGDFLNTQGNQVTFGANSVSFPNRLPATQYNELMKGLESQYQQLVQAQNNGGATLP</sequence>
<protein>
    <submittedName>
        <fullName evidence="1">DUF3053 family protein</fullName>
    </submittedName>
</protein>
<keyword evidence="2" id="KW-1185">Reference proteome</keyword>
<proteinExistence type="predicted"/>
<evidence type="ECO:0000313" key="1">
    <source>
        <dbReference type="EMBL" id="TCL05334.1"/>
    </source>
</evidence>
<evidence type="ECO:0000313" key="2">
    <source>
        <dbReference type="Proteomes" id="UP000294555"/>
    </source>
</evidence>